<dbReference type="EMBL" id="CM017328">
    <property type="protein sequence ID" value="KAE8123887.1"/>
    <property type="molecule type" value="Genomic_DNA"/>
</dbReference>
<sequence length="219" mass="23995">MEDRSLMEGFTLALNYTLTLQTLSNRKQRFAYHIRASLSDRSTGSGGSSVVVVVIDGFAAVKQRNFSGGLQDRVHLPRLAFAFVFASFLSREPTPFNSNTSVPRIIVLDVGELAMEIDHILPDLPSNSSKPASAISLTQITESAIETRPHNSVLDMDICTNPVLDTEMLDLIVSVISLSDNDLLCGIPDEPEIHQATTMLGPNKAPGLEGRNDLFYKNY</sequence>
<organism evidence="1 2">
    <name type="scientific">Carpinus fangiana</name>
    <dbReference type="NCBI Taxonomy" id="176857"/>
    <lineage>
        <taxon>Eukaryota</taxon>
        <taxon>Viridiplantae</taxon>
        <taxon>Streptophyta</taxon>
        <taxon>Embryophyta</taxon>
        <taxon>Tracheophyta</taxon>
        <taxon>Spermatophyta</taxon>
        <taxon>Magnoliopsida</taxon>
        <taxon>eudicotyledons</taxon>
        <taxon>Gunneridae</taxon>
        <taxon>Pentapetalae</taxon>
        <taxon>rosids</taxon>
        <taxon>fabids</taxon>
        <taxon>Fagales</taxon>
        <taxon>Betulaceae</taxon>
        <taxon>Carpinus</taxon>
    </lineage>
</organism>
<protein>
    <submittedName>
        <fullName evidence="1">Uncharacterized protein</fullName>
    </submittedName>
</protein>
<evidence type="ECO:0000313" key="1">
    <source>
        <dbReference type="EMBL" id="KAE8123887.1"/>
    </source>
</evidence>
<keyword evidence="2" id="KW-1185">Reference proteome</keyword>
<accession>A0A5N6RPM8</accession>
<evidence type="ECO:0000313" key="2">
    <source>
        <dbReference type="Proteomes" id="UP000327013"/>
    </source>
</evidence>
<proteinExistence type="predicted"/>
<dbReference type="Proteomes" id="UP000327013">
    <property type="component" value="Chromosome 8"/>
</dbReference>
<reference evidence="1 2" key="1">
    <citation type="submission" date="2019-06" db="EMBL/GenBank/DDBJ databases">
        <title>A chromosomal-level reference genome of Carpinus fangiana (Coryloideae, Betulaceae).</title>
        <authorList>
            <person name="Yang X."/>
            <person name="Wang Z."/>
            <person name="Zhang L."/>
            <person name="Hao G."/>
            <person name="Liu J."/>
            <person name="Yang Y."/>
        </authorList>
    </citation>
    <scope>NUCLEOTIDE SEQUENCE [LARGE SCALE GENOMIC DNA]</scope>
    <source>
        <strain evidence="1">Cfa_2016G</strain>
        <tissue evidence="1">Leaf</tissue>
    </source>
</reference>
<dbReference type="AlphaFoldDB" id="A0A5N6RPM8"/>
<name>A0A5N6RPM8_9ROSI</name>
<gene>
    <name evidence="1" type="ORF">FH972_018806</name>
</gene>